<protein>
    <submittedName>
        <fullName evidence="1">Uncharacterized protein</fullName>
    </submittedName>
</protein>
<proteinExistence type="predicted"/>
<dbReference type="Proteomes" id="UP000799539">
    <property type="component" value="Unassembled WGS sequence"/>
</dbReference>
<keyword evidence="2" id="KW-1185">Reference proteome</keyword>
<organism evidence="1 2">
    <name type="scientific">Cercospora zeae-maydis SCOH1-5</name>
    <dbReference type="NCBI Taxonomy" id="717836"/>
    <lineage>
        <taxon>Eukaryota</taxon>
        <taxon>Fungi</taxon>
        <taxon>Dikarya</taxon>
        <taxon>Ascomycota</taxon>
        <taxon>Pezizomycotina</taxon>
        <taxon>Dothideomycetes</taxon>
        <taxon>Dothideomycetidae</taxon>
        <taxon>Mycosphaerellales</taxon>
        <taxon>Mycosphaerellaceae</taxon>
        <taxon>Cercospora</taxon>
    </lineage>
</organism>
<name>A0A6A6FU66_9PEZI</name>
<gene>
    <name evidence="1" type="ORF">CERZMDRAFT_80974</name>
</gene>
<sequence>MYEKACPMLISCSRRTNVRNVACACHVMIAALYASELVDRSSHSPVLLRMHDRRLCPRPGFECAHCSCEPFRLSIVLGGRVLSGPRADPPPWSEVLLHASSFASHSLRQIACVEVPVLHYATVITIRRIPTRWHMLSSHCLDLFSQAQNTGVRTAVTEWNRSCCSSSSLPAMME</sequence>
<accession>A0A6A6FU66</accession>
<evidence type="ECO:0000313" key="1">
    <source>
        <dbReference type="EMBL" id="KAF2216983.1"/>
    </source>
</evidence>
<reference evidence="1" key="1">
    <citation type="journal article" date="2020" name="Stud. Mycol.">
        <title>101 Dothideomycetes genomes: a test case for predicting lifestyles and emergence of pathogens.</title>
        <authorList>
            <person name="Haridas S."/>
            <person name="Albert R."/>
            <person name="Binder M."/>
            <person name="Bloem J."/>
            <person name="Labutti K."/>
            <person name="Salamov A."/>
            <person name="Andreopoulos B."/>
            <person name="Baker S."/>
            <person name="Barry K."/>
            <person name="Bills G."/>
            <person name="Bluhm B."/>
            <person name="Cannon C."/>
            <person name="Castanera R."/>
            <person name="Culley D."/>
            <person name="Daum C."/>
            <person name="Ezra D."/>
            <person name="Gonzalez J."/>
            <person name="Henrissat B."/>
            <person name="Kuo A."/>
            <person name="Liang C."/>
            <person name="Lipzen A."/>
            <person name="Lutzoni F."/>
            <person name="Magnuson J."/>
            <person name="Mondo S."/>
            <person name="Nolan M."/>
            <person name="Ohm R."/>
            <person name="Pangilinan J."/>
            <person name="Park H.-J."/>
            <person name="Ramirez L."/>
            <person name="Alfaro M."/>
            <person name="Sun H."/>
            <person name="Tritt A."/>
            <person name="Yoshinaga Y."/>
            <person name="Zwiers L.-H."/>
            <person name="Turgeon B."/>
            <person name="Goodwin S."/>
            <person name="Spatafora J."/>
            <person name="Crous P."/>
            <person name="Grigoriev I."/>
        </authorList>
    </citation>
    <scope>NUCLEOTIDE SEQUENCE</scope>
    <source>
        <strain evidence="1">SCOH1-5</strain>
    </source>
</reference>
<dbReference type="EMBL" id="ML992663">
    <property type="protein sequence ID" value="KAF2216983.1"/>
    <property type="molecule type" value="Genomic_DNA"/>
</dbReference>
<dbReference type="AlphaFoldDB" id="A0A6A6FU66"/>
<evidence type="ECO:0000313" key="2">
    <source>
        <dbReference type="Proteomes" id="UP000799539"/>
    </source>
</evidence>